<feature type="transmembrane region" description="Helical" evidence="7">
    <location>
        <begin position="357"/>
        <end position="378"/>
    </location>
</feature>
<keyword evidence="6 7" id="KW-0472">Membrane</keyword>
<proteinExistence type="inferred from homology"/>
<evidence type="ECO:0000313" key="10">
    <source>
        <dbReference type="Proteomes" id="UP001372834"/>
    </source>
</evidence>
<dbReference type="InterPro" id="IPR011701">
    <property type="entry name" value="MFS"/>
</dbReference>
<evidence type="ECO:0000256" key="1">
    <source>
        <dbReference type="ARBA" id="ARBA00004141"/>
    </source>
</evidence>
<evidence type="ECO:0000256" key="5">
    <source>
        <dbReference type="ARBA" id="ARBA00022989"/>
    </source>
</evidence>
<feature type="transmembrane region" description="Helical" evidence="7">
    <location>
        <begin position="521"/>
        <end position="542"/>
    </location>
</feature>
<dbReference type="PANTHER" id="PTHR23511">
    <property type="entry name" value="SYNAPTIC VESICLE GLYCOPROTEIN 2"/>
    <property type="match status" value="1"/>
</dbReference>
<comment type="subcellular location">
    <subcellularLocation>
        <location evidence="1">Membrane</location>
        <topology evidence="1">Multi-pass membrane protein</topology>
    </subcellularLocation>
</comment>
<accession>A0AAN8SGB2</accession>
<dbReference type="GO" id="GO:0022857">
    <property type="term" value="F:transmembrane transporter activity"/>
    <property type="evidence" value="ECO:0007669"/>
    <property type="project" value="InterPro"/>
</dbReference>
<feature type="domain" description="Major facilitator superfamily (MFS) profile" evidence="8">
    <location>
        <begin position="93"/>
        <end position="573"/>
    </location>
</feature>
<dbReference type="Pfam" id="PF00083">
    <property type="entry name" value="Sugar_tr"/>
    <property type="match status" value="1"/>
</dbReference>
<organism evidence="9 10">
    <name type="scientific">Polyplax serrata</name>
    <name type="common">Common mouse louse</name>
    <dbReference type="NCBI Taxonomy" id="468196"/>
    <lineage>
        <taxon>Eukaryota</taxon>
        <taxon>Metazoa</taxon>
        <taxon>Ecdysozoa</taxon>
        <taxon>Arthropoda</taxon>
        <taxon>Hexapoda</taxon>
        <taxon>Insecta</taxon>
        <taxon>Pterygota</taxon>
        <taxon>Neoptera</taxon>
        <taxon>Paraneoptera</taxon>
        <taxon>Psocodea</taxon>
        <taxon>Troctomorpha</taxon>
        <taxon>Phthiraptera</taxon>
        <taxon>Anoplura</taxon>
        <taxon>Polyplacidae</taxon>
        <taxon>Polyplax</taxon>
    </lineage>
</organism>
<dbReference type="PANTHER" id="PTHR23511:SF36">
    <property type="entry name" value="EG:BACR7A4.13 PROTEIN-RELATED"/>
    <property type="match status" value="1"/>
</dbReference>
<feature type="transmembrane region" description="Helical" evidence="7">
    <location>
        <begin position="261"/>
        <end position="280"/>
    </location>
</feature>
<feature type="transmembrane region" description="Helical" evidence="7">
    <location>
        <begin position="432"/>
        <end position="454"/>
    </location>
</feature>
<evidence type="ECO:0000313" key="9">
    <source>
        <dbReference type="EMBL" id="KAK6644326.1"/>
    </source>
</evidence>
<feature type="transmembrane region" description="Helical" evidence="7">
    <location>
        <begin position="92"/>
        <end position="116"/>
    </location>
</feature>
<dbReference type="InterPro" id="IPR020846">
    <property type="entry name" value="MFS_dom"/>
</dbReference>
<feature type="transmembrane region" description="Helical" evidence="7">
    <location>
        <begin position="486"/>
        <end position="509"/>
    </location>
</feature>
<feature type="transmembrane region" description="Helical" evidence="7">
    <location>
        <begin position="185"/>
        <end position="206"/>
    </location>
</feature>
<dbReference type="GO" id="GO:0016020">
    <property type="term" value="C:membrane"/>
    <property type="evidence" value="ECO:0007669"/>
    <property type="project" value="UniProtKB-SubCell"/>
</dbReference>
<feature type="transmembrane region" description="Helical" evidence="7">
    <location>
        <begin position="160"/>
        <end position="179"/>
    </location>
</feature>
<evidence type="ECO:0000256" key="2">
    <source>
        <dbReference type="ARBA" id="ARBA00008335"/>
    </source>
</evidence>
<dbReference type="SUPFAM" id="SSF103473">
    <property type="entry name" value="MFS general substrate transporter"/>
    <property type="match status" value="1"/>
</dbReference>
<dbReference type="Pfam" id="PF07690">
    <property type="entry name" value="MFS_1"/>
    <property type="match status" value="1"/>
</dbReference>
<evidence type="ECO:0000256" key="6">
    <source>
        <dbReference type="ARBA" id="ARBA00023136"/>
    </source>
</evidence>
<comment type="similarity">
    <text evidence="2">Belongs to the major facilitator superfamily.</text>
</comment>
<feature type="transmembrane region" description="Helical" evidence="7">
    <location>
        <begin position="218"/>
        <end position="241"/>
    </location>
</feature>
<dbReference type="PROSITE" id="PS50850">
    <property type="entry name" value="MFS"/>
    <property type="match status" value="1"/>
</dbReference>
<feature type="transmembrane region" description="Helical" evidence="7">
    <location>
        <begin position="548"/>
        <end position="568"/>
    </location>
</feature>
<dbReference type="Proteomes" id="UP001372834">
    <property type="component" value="Unassembled WGS sequence"/>
</dbReference>
<name>A0AAN8SGB2_POLSC</name>
<evidence type="ECO:0000259" key="8">
    <source>
        <dbReference type="PROSITE" id="PS50850"/>
    </source>
</evidence>
<dbReference type="InterPro" id="IPR005828">
    <property type="entry name" value="MFS_sugar_transport-like"/>
</dbReference>
<dbReference type="EMBL" id="JAWJWE010000001">
    <property type="protein sequence ID" value="KAK6644326.1"/>
    <property type="molecule type" value="Genomic_DNA"/>
</dbReference>
<evidence type="ECO:0000256" key="7">
    <source>
        <dbReference type="SAM" id="Phobius"/>
    </source>
</evidence>
<keyword evidence="3" id="KW-0813">Transport</keyword>
<dbReference type="AlphaFoldDB" id="A0AAN8SGB2"/>
<sequence length="577" mass="64141">MKKKYLKNFRKYSVSVIHLPPNDSAQPDCDQAVQALNFKKVSEDNRRVGVDTNCRTEKESDGGKVIEFQLANQEGCDFETAIKATKYGKYNWFLLFIALWAYMSAMNSTTALSFILPSAECDLELSNFDKGMLNSVVYVGMIPSGLLWGFVSDAVGRKNVLIYILVFDTIFSILIGLAQNYMFLLIVKLISGFLNSSLIAILATYVAEVHANEYRASVTIGMGIFWAIGSIILPLLAWLIIPIPINLVLFKEFLHLFSWHAFLLVSAIPSLLAFIGLLFFDESPKFLMCKGRNKEALLIFQKIYSANTGKPKETFTVKSLKEEQMDGQNRSEAKDDTIKQILWTGLRQLTPIFRKPYLFRVILPCFIQFLTILGMNTIRLWAPQLFATTIHSETHLNGTSSVSSICDLLMSNASEPTENVGDCGQRVVSEDVYFNSMITGFVTGIGYLIAGYLVKLIDRKWLLVLIYGLGVMCSFGIYWSTTSNHLLGTISVFIALISMAATTVSSVVIDTFPTFLRTTALSITLTFGRLGAVVGNLVFPLLLDLHCASPFIVLGAFLLVVGGLVFLLPNTKGEDLK</sequence>
<feature type="transmembrane region" description="Helical" evidence="7">
    <location>
        <begin position="461"/>
        <end position="480"/>
    </location>
</feature>
<evidence type="ECO:0000256" key="4">
    <source>
        <dbReference type="ARBA" id="ARBA00022692"/>
    </source>
</evidence>
<reference evidence="9 10" key="1">
    <citation type="submission" date="2023-10" db="EMBL/GenBank/DDBJ databases">
        <title>Genomes of two closely related lineages of the louse Polyplax serrata with different host specificities.</title>
        <authorList>
            <person name="Martinu J."/>
            <person name="Tarabai H."/>
            <person name="Stefka J."/>
            <person name="Hypsa V."/>
        </authorList>
    </citation>
    <scope>NUCLEOTIDE SEQUENCE [LARGE SCALE GENOMIC DNA]</scope>
    <source>
        <strain evidence="9">HR10_N</strain>
    </source>
</reference>
<keyword evidence="4 7" id="KW-0812">Transmembrane</keyword>
<comment type="caution">
    <text evidence="9">The sequence shown here is derived from an EMBL/GenBank/DDBJ whole genome shotgun (WGS) entry which is preliminary data.</text>
</comment>
<protein>
    <recommendedName>
        <fullName evidence="8">Major facilitator superfamily (MFS) profile domain-containing protein</fullName>
    </recommendedName>
</protein>
<keyword evidence="5 7" id="KW-1133">Transmembrane helix</keyword>
<dbReference type="InterPro" id="IPR036259">
    <property type="entry name" value="MFS_trans_sf"/>
</dbReference>
<evidence type="ECO:0000256" key="3">
    <source>
        <dbReference type="ARBA" id="ARBA00022448"/>
    </source>
</evidence>
<feature type="transmembrane region" description="Helical" evidence="7">
    <location>
        <begin position="136"/>
        <end position="155"/>
    </location>
</feature>
<gene>
    <name evidence="9" type="ORF">RUM43_000593</name>
</gene>
<dbReference type="Gene3D" id="1.20.1250.20">
    <property type="entry name" value="MFS general substrate transporter like domains"/>
    <property type="match status" value="1"/>
</dbReference>